<keyword evidence="1" id="KW-0805">Transcription regulation</keyword>
<dbReference type="InterPro" id="IPR036390">
    <property type="entry name" value="WH_DNA-bd_sf"/>
</dbReference>
<dbReference type="InterPro" id="IPR050397">
    <property type="entry name" value="Env_Response_Regulators"/>
</dbReference>
<organism evidence="7 8">
    <name type="scientific">Fodinisporobacter ferrooxydans</name>
    <dbReference type="NCBI Taxonomy" id="2901836"/>
    <lineage>
        <taxon>Bacteria</taxon>
        <taxon>Bacillati</taxon>
        <taxon>Bacillota</taxon>
        <taxon>Bacilli</taxon>
        <taxon>Bacillales</taxon>
        <taxon>Alicyclobacillaceae</taxon>
        <taxon>Fodinisporobacter</taxon>
    </lineage>
</organism>
<dbReference type="InterPro" id="IPR014710">
    <property type="entry name" value="RmlC-like_jellyroll"/>
</dbReference>
<evidence type="ECO:0000256" key="3">
    <source>
        <dbReference type="ARBA" id="ARBA00023159"/>
    </source>
</evidence>
<protein>
    <submittedName>
        <fullName evidence="7">Crp/Fnr family transcriptional regulator</fullName>
    </submittedName>
</protein>
<dbReference type="CDD" id="cd00038">
    <property type="entry name" value="CAP_ED"/>
    <property type="match status" value="1"/>
</dbReference>
<evidence type="ECO:0000256" key="4">
    <source>
        <dbReference type="ARBA" id="ARBA00023163"/>
    </source>
</evidence>
<dbReference type="SMART" id="SM00100">
    <property type="entry name" value="cNMP"/>
    <property type="match status" value="1"/>
</dbReference>
<dbReference type="EMBL" id="CP089291">
    <property type="protein sequence ID" value="UOF92055.1"/>
    <property type="molecule type" value="Genomic_DNA"/>
</dbReference>
<dbReference type="PRINTS" id="PR00034">
    <property type="entry name" value="HTHCRP"/>
</dbReference>
<dbReference type="SUPFAM" id="SSF46785">
    <property type="entry name" value="Winged helix' DNA-binding domain"/>
    <property type="match status" value="1"/>
</dbReference>
<dbReference type="PROSITE" id="PS50042">
    <property type="entry name" value="CNMP_BINDING_3"/>
    <property type="match status" value="1"/>
</dbReference>
<keyword evidence="3" id="KW-0010">Activator</keyword>
<dbReference type="InterPro" id="IPR018490">
    <property type="entry name" value="cNMP-bd_dom_sf"/>
</dbReference>
<evidence type="ECO:0000313" key="8">
    <source>
        <dbReference type="Proteomes" id="UP000830167"/>
    </source>
</evidence>
<dbReference type="Gene3D" id="1.10.10.10">
    <property type="entry name" value="Winged helix-like DNA-binding domain superfamily/Winged helix DNA-binding domain"/>
    <property type="match status" value="1"/>
</dbReference>
<evidence type="ECO:0000313" key="7">
    <source>
        <dbReference type="EMBL" id="UOF92055.1"/>
    </source>
</evidence>
<evidence type="ECO:0000256" key="1">
    <source>
        <dbReference type="ARBA" id="ARBA00023015"/>
    </source>
</evidence>
<dbReference type="Pfam" id="PF13545">
    <property type="entry name" value="HTH_Crp_2"/>
    <property type="match status" value="1"/>
</dbReference>
<dbReference type="InterPro" id="IPR000595">
    <property type="entry name" value="cNMP-bd_dom"/>
</dbReference>
<dbReference type="InterPro" id="IPR036388">
    <property type="entry name" value="WH-like_DNA-bd_sf"/>
</dbReference>
<dbReference type="RefSeq" id="WP_347438738.1">
    <property type="nucleotide sequence ID" value="NZ_CP089291.1"/>
</dbReference>
<keyword evidence="8" id="KW-1185">Reference proteome</keyword>
<name>A0ABY4CVZ2_9BACL</name>
<accession>A0ABY4CVZ2</accession>
<sequence>MVQSQQSEELLRKISFFRDLERTELEKIQHLLIQWAYSEKMNIFLQGDPLKYVYFIMRGKVKIFRADEHGREQIVNILQEGDMFPHKGFFHTAEYPANAVMIERGILFALPTASFRNLLETNPSLCIRLLAIMEARLTELQDRLEEIVLHDVAEQIIYMLMRLAQRHGVSVGERIWINVPFTNQELANMIGTSRETVNRTLNQLKKIGALRITTGHHLLLDMELLEKRLHAKPML</sequence>
<dbReference type="PROSITE" id="PS51063">
    <property type="entry name" value="HTH_CRP_2"/>
    <property type="match status" value="1"/>
</dbReference>
<feature type="domain" description="HTH crp-type" evidence="6">
    <location>
        <begin position="150"/>
        <end position="223"/>
    </location>
</feature>
<evidence type="ECO:0000259" key="6">
    <source>
        <dbReference type="PROSITE" id="PS51063"/>
    </source>
</evidence>
<dbReference type="PANTHER" id="PTHR24567">
    <property type="entry name" value="CRP FAMILY TRANSCRIPTIONAL REGULATORY PROTEIN"/>
    <property type="match status" value="1"/>
</dbReference>
<dbReference type="SMART" id="SM00419">
    <property type="entry name" value="HTH_CRP"/>
    <property type="match status" value="1"/>
</dbReference>
<dbReference type="Proteomes" id="UP000830167">
    <property type="component" value="Chromosome"/>
</dbReference>
<feature type="domain" description="Cyclic nucleotide-binding" evidence="5">
    <location>
        <begin position="16"/>
        <end position="119"/>
    </location>
</feature>
<dbReference type="SUPFAM" id="SSF51206">
    <property type="entry name" value="cAMP-binding domain-like"/>
    <property type="match status" value="1"/>
</dbReference>
<dbReference type="Pfam" id="PF00027">
    <property type="entry name" value="cNMP_binding"/>
    <property type="match status" value="1"/>
</dbReference>
<keyword evidence="2" id="KW-0238">DNA-binding</keyword>
<dbReference type="PANTHER" id="PTHR24567:SF26">
    <property type="entry name" value="REGULATORY PROTEIN YEIL"/>
    <property type="match status" value="1"/>
</dbReference>
<reference evidence="7" key="1">
    <citation type="submission" date="2021-12" db="EMBL/GenBank/DDBJ databases">
        <title>Alicyclobacillaceae gen. nov., sp. nov., isolated from chalcocite enrichment system.</title>
        <authorList>
            <person name="Jiang Z."/>
        </authorList>
    </citation>
    <scope>NUCLEOTIDE SEQUENCE</scope>
    <source>
        <strain evidence="7">MYW30-H2</strain>
    </source>
</reference>
<gene>
    <name evidence="7" type="ORF">LSG31_07440</name>
</gene>
<evidence type="ECO:0000259" key="5">
    <source>
        <dbReference type="PROSITE" id="PS50042"/>
    </source>
</evidence>
<dbReference type="Gene3D" id="2.60.120.10">
    <property type="entry name" value="Jelly Rolls"/>
    <property type="match status" value="1"/>
</dbReference>
<proteinExistence type="predicted"/>
<evidence type="ECO:0000256" key="2">
    <source>
        <dbReference type="ARBA" id="ARBA00023125"/>
    </source>
</evidence>
<dbReference type="InterPro" id="IPR012318">
    <property type="entry name" value="HTH_CRP"/>
</dbReference>
<keyword evidence="4" id="KW-0804">Transcription</keyword>